<evidence type="ECO:0000313" key="1">
    <source>
        <dbReference type="EMBL" id="KGE13018.1"/>
    </source>
</evidence>
<dbReference type="STRING" id="1229276.DI53_3235"/>
<dbReference type="EMBL" id="JJMU01000061">
    <property type="protein sequence ID" value="KGE13018.1"/>
    <property type="molecule type" value="Genomic_DNA"/>
</dbReference>
<name>A0A0B8T2F5_9SPHI</name>
<proteinExistence type="predicted"/>
<dbReference type="PATRIC" id="fig|1229276.3.peg.3345"/>
<keyword evidence="2" id="KW-1185">Reference proteome</keyword>
<sequence length="47" mass="5136">MNGGSATVGAANSVRTDWQKVKDVLYGKRPISDIENNCSNVIEIDLR</sequence>
<reference evidence="2" key="1">
    <citation type="submission" date="2014-04" db="EMBL/GenBank/DDBJ databases">
        <title>Whole-Genome optical mapping and complete genome sequence of Sphingobacterium deserti sp. nov., a new spaces isolated from desert in the west of China.</title>
        <authorList>
            <person name="Teng C."/>
            <person name="Zhou Z."/>
            <person name="Li X."/>
            <person name="Chen M."/>
            <person name="Lin M."/>
            <person name="Wang L."/>
            <person name="Su S."/>
            <person name="Zhang C."/>
            <person name="Zhang W."/>
        </authorList>
    </citation>
    <scope>NUCLEOTIDE SEQUENCE [LARGE SCALE GENOMIC DNA]</scope>
    <source>
        <strain evidence="2">ACCC05744</strain>
    </source>
</reference>
<gene>
    <name evidence="1" type="ORF">DI53_3235</name>
</gene>
<comment type="caution">
    <text evidence="1">The sequence shown here is derived from an EMBL/GenBank/DDBJ whole genome shotgun (WGS) entry which is preliminary data.</text>
</comment>
<dbReference type="Proteomes" id="UP000031802">
    <property type="component" value="Unassembled WGS sequence"/>
</dbReference>
<evidence type="ECO:0000313" key="2">
    <source>
        <dbReference type="Proteomes" id="UP000031802"/>
    </source>
</evidence>
<reference evidence="1 2" key="2">
    <citation type="journal article" date="2015" name="PLoS ONE">
        <title>Whole-Genome Optical Mapping and Finished Genome Sequence of Sphingobacterium deserti sp. nov., a New Species Isolated from the Western Desert of China.</title>
        <authorList>
            <person name="Teng C."/>
            <person name="Zhou Z."/>
            <person name="Molnar I."/>
            <person name="Li X."/>
            <person name="Tang R."/>
            <person name="Chen M."/>
            <person name="Wang L."/>
            <person name="Su S."/>
            <person name="Zhang W."/>
            <person name="Lin M."/>
        </authorList>
    </citation>
    <scope>NUCLEOTIDE SEQUENCE [LARGE SCALE GENOMIC DNA]</scope>
    <source>
        <strain evidence="2">ACCC05744</strain>
    </source>
</reference>
<dbReference type="AlphaFoldDB" id="A0A0B8T2F5"/>
<protein>
    <submittedName>
        <fullName evidence="1">Uncharacterized protein</fullName>
    </submittedName>
</protein>
<organism evidence="1 2">
    <name type="scientific">Sphingobacterium deserti</name>
    <dbReference type="NCBI Taxonomy" id="1229276"/>
    <lineage>
        <taxon>Bacteria</taxon>
        <taxon>Pseudomonadati</taxon>
        <taxon>Bacteroidota</taxon>
        <taxon>Sphingobacteriia</taxon>
        <taxon>Sphingobacteriales</taxon>
        <taxon>Sphingobacteriaceae</taxon>
        <taxon>Sphingobacterium</taxon>
    </lineage>
</organism>
<accession>A0A0B8T2F5</accession>